<dbReference type="RefSeq" id="WP_101535027.1">
    <property type="nucleotide sequence ID" value="NZ_JBFHIU010000046.1"/>
</dbReference>
<dbReference type="EMBL" id="PKUQ01000042">
    <property type="protein sequence ID" value="PLW75786.1"/>
    <property type="molecule type" value="Genomic_DNA"/>
</dbReference>
<organism evidence="1 2">
    <name type="scientific">Cohaesibacter celericrescens</name>
    <dbReference type="NCBI Taxonomy" id="2067669"/>
    <lineage>
        <taxon>Bacteria</taxon>
        <taxon>Pseudomonadati</taxon>
        <taxon>Pseudomonadota</taxon>
        <taxon>Alphaproteobacteria</taxon>
        <taxon>Hyphomicrobiales</taxon>
        <taxon>Cohaesibacteraceae</taxon>
    </lineage>
</organism>
<proteinExistence type="predicted"/>
<dbReference type="Proteomes" id="UP000234881">
    <property type="component" value="Unassembled WGS sequence"/>
</dbReference>
<comment type="caution">
    <text evidence="1">The sequence shown here is derived from an EMBL/GenBank/DDBJ whole genome shotgun (WGS) entry which is preliminary data.</text>
</comment>
<evidence type="ECO:0000313" key="1">
    <source>
        <dbReference type="EMBL" id="PLW75786.1"/>
    </source>
</evidence>
<dbReference type="Gene3D" id="3.90.1720.10">
    <property type="entry name" value="endopeptidase domain like (from Nostoc punctiforme)"/>
    <property type="match status" value="1"/>
</dbReference>
<evidence type="ECO:0008006" key="3">
    <source>
        <dbReference type="Google" id="ProtNLM"/>
    </source>
</evidence>
<accession>A0A2N5XML5</accession>
<gene>
    <name evidence="1" type="ORF">C0081_16880</name>
</gene>
<keyword evidence="2" id="KW-1185">Reference proteome</keyword>
<evidence type="ECO:0000313" key="2">
    <source>
        <dbReference type="Proteomes" id="UP000234881"/>
    </source>
</evidence>
<name>A0A2N5XML5_9HYPH</name>
<dbReference type="AlphaFoldDB" id="A0A2N5XML5"/>
<protein>
    <recommendedName>
        <fullName evidence="3">Enoyl-CoA hydratase</fullName>
    </recommendedName>
</protein>
<sequence>MKLSDKPTDGLTFAFYKAKGDWRNWIVRKATNSIYSHCEVIFSLAEAQEEVLCHSASARDGGVRSKSIILRPDLWDLVHLPYCFFDEQHAKHLLILSAGAKYDYPAILLNHVVSLNRHSDERWFCSEFCAELIGLPNPHVYSPQALFDLLGYLRTQTSQNWPNDCPQRPTAEELANCGCA</sequence>
<reference evidence="1 2" key="1">
    <citation type="submission" date="2018-01" db="EMBL/GenBank/DDBJ databases">
        <title>The draft genome sequence of Cohaesibacter sp. H1304.</title>
        <authorList>
            <person name="Wang N.-N."/>
            <person name="Du Z.-J."/>
        </authorList>
    </citation>
    <scope>NUCLEOTIDE SEQUENCE [LARGE SCALE GENOMIC DNA]</scope>
    <source>
        <strain evidence="1 2">H1304</strain>
    </source>
</reference>
<dbReference type="OrthoDB" id="95478at2"/>